<dbReference type="GO" id="GO:0046872">
    <property type="term" value="F:metal ion binding"/>
    <property type="evidence" value="ECO:0007669"/>
    <property type="project" value="UniProtKB-KW"/>
</dbReference>
<dbReference type="FunFam" id="3.40.50.10260:FF:000005">
    <property type="entry name" value="NAD(P)H-hydrate epimerase"/>
    <property type="match status" value="1"/>
</dbReference>
<evidence type="ECO:0000256" key="7">
    <source>
        <dbReference type="ARBA" id="ARBA00022958"/>
    </source>
</evidence>
<keyword evidence="10" id="KW-0963">Cytoplasm</keyword>
<comment type="caution">
    <text evidence="10">Lacks conserved residue(s) required for the propagation of feature annotation.</text>
</comment>
<dbReference type="HAMAP" id="MF_01966">
    <property type="entry name" value="NADHX_epimerase"/>
    <property type="match status" value="1"/>
</dbReference>
<dbReference type="OrthoDB" id="10064708at2759"/>
<dbReference type="RefSeq" id="XP_021877606.1">
    <property type="nucleotide sequence ID" value="XM_022027336.1"/>
</dbReference>
<feature type="binding site" evidence="10">
    <location>
        <begin position="63"/>
        <end position="67"/>
    </location>
    <ligand>
        <name>(6S)-NADPHX</name>
        <dbReference type="ChEBI" id="CHEBI:64076"/>
    </ligand>
</feature>
<feature type="binding site" evidence="10">
    <location>
        <position position="64"/>
    </location>
    <ligand>
        <name>K(+)</name>
        <dbReference type="ChEBI" id="CHEBI:29103"/>
    </ligand>
</feature>
<feature type="binding site" evidence="10">
    <location>
        <position position="158"/>
    </location>
    <ligand>
        <name>(6S)-NADPHX</name>
        <dbReference type="ChEBI" id="CHEBI:64076"/>
    </ligand>
</feature>
<keyword evidence="5 10" id="KW-0547">Nucleotide-binding</keyword>
<dbReference type="EMBL" id="MCFF01000045">
    <property type="protein sequence ID" value="ORZ06563.1"/>
    <property type="molecule type" value="Genomic_DNA"/>
</dbReference>
<dbReference type="SUPFAM" id="SSF64153">
    <property type="entry name" value="YjeF N-terminal domain-like"/>
    <property type="match status" value="1"/>
</dbReference>
<name>A0A1Y2GBU3_9FUNG</name>
<dbReference type="Proteomes" id="UP000193648">
    <property type="component" value="Unassembled WGS sequence"/>
</dbReference>
<evidence type="ECO:0000256" key="9">
    <source>
        <dbReference type="ARBA" id="ARBA00023235"/>
    </source>
</evidence>
<comment type="caution">
    <text evidence="12">The sequence shown here is derived from an EMBL/GenBank/DDBJ whole genome shotgun (WGS) entry which is preliminary data.</text>
</comment>
<dbReference type="AlphaFoldDB" id="A0A1Y2GBU3"/>
<feature type="binding site" evidence="10">
    <location>
        <position position="161"/>
    </location>
    <ligand>
        <name>K(+)</name>
        <dbReference type="ChEBI" id="CHEBI:29103"/>
    </ligand>
</feature>
<dbReference type="NCBIfam" id="TIGR00197">
    <property type="entry name" value="yjeF_nterm"/>
    <property type="match status" value="1"/>
</dbReference>
<evidence type="ECO:0000256" key="4">
    <source>
        <dbReference type="ARBA" id="ARBA00022723"/>
    </source>
</evidence>
<comment type="subcellular location">
    <subcellularLocation>
        <location evidence="10">Cytoplasm</location>
    </subcellularLocation>
    <subcellularLocation>
        <location evidence="10">Mitochondrion</location>
    </subcellularLocation>
</comment>
<dbReference type="GeneID" id="33569179"/>
<keyword evidence="13" id="KW-1185">Reference proteome</keyword>
<keyword evidence="8 10" id="KW-0520">NAD</keyword>
<evidence type="ECO:0000256" key="3">
    <source>
        <dbReference type="ARBA" id="ARBA00012228"/>
    </source>
</evidence>
<dbReference type="PROSITE" id="PS51385">
    <property type="entry name" value="YJEF_N"/>
    <property type="match status" value="1"/>
</dbReference>
<evidence type="ECO:0000313" key="12">
    <source>
        <dbReference type="EMBL" id="ORZ06563.1"/>
    </source>
</evidence>
<evidence type="ECO:0000256" key="2">
    <source>
        <dbReference type="ARBA" id="ARBA00000909"/>
    </source>
</evidence>
<keyword evidence="6" id="KW-0521">NADP</keyword>
<dbReference type="EC" id="5.1.99.6" evidence="3 10"/>
<keyword evidence="9 10" id="KW-0413">Isomerase</keyword>
<proteinExistence type="inferred from homology"/>
<dbReference type="InParanoid" id="A0A1Y2GBU3"/>
<comment type="function">
    <text evidence="10">Catalyzes the epimerization of the S- and R-forms of NAD(P)HX, a damaged form of NAD(P)H that is a result of enzymatic or heat-dependent hydration. This is a prerequisite for the S-specific NAD(P)H-hydrate dehydratase to allow the repair of both epimers of NAD(P)HX.</text>
</comment>
<gene>
    <name evidence="12" type="ORF">BCR41DRAFT_381951</name>
</gene>
<feature type="binding site" evidence="10">
    <location>
        <position position="125"/>
    </location>
    <ligand>
        <name>K(+)</name>
        <dbReference type="ChEBI" id="CHEBI:29103"/>
    </ligand>
</feature>
<evidence type="ECO:0000256" key="10">
    <source>
        <dbReference type="HAMAP-Rule" id="MF_03159"/>
    </source>
</evidence>
<dbReference type="PANTHER" id="PTHR13232">
    <property type="entry name" value="NAD(P)H-HYDRATE EPIMERASE"/>
    <property type="match status" value="1"/>
</dbReference>
<accession>A0A1Y2GBU3</accession>
<keyword evidence="4 10" id="KW-0479">Metal-binding</keyword>
<evidence type="ECO:0000256" key="5">
    <source>
        <dbReference type="ARBA" id="ARBA00022741"/>
    </source>
</evidence>
<evidence type="ECO:0000259" key="11">
    <source>
        <dbReference type="PROSITE" id="PS51385"/>
    </source>
</evidence>
<comment type="catalytic activity">
    <reaction evidence="2 10">
        <text>(6R)-NADPHX = (6S)-NADPHX</text>
        <dbReference type="Rhea" id="RHEA:32227"/>
        <dbReference type="ChEBI" id="CHEBI:64076"/>
        <dbReference type="ChEBI" id="CHEBI:64077"/>
        <dbReference type="EC" id="5.1.99.6"/>
    </reaction>
</comment>
<comment type="catalytic activity">
    <reaction evidence="1 10">
        <text>(6R)-NADHX = (6S)-NADHX</text>
        <dbReference type="Rhea" id="RHEA:32215"/>
        <dbReference type="ChEBI" id="CHEBI:64074"/>
        <dbReference type="ChEBI" id="CHEBI:64075"/>
        <dbReference type="EC" id="5.1.99.6"/>
    </reaction>
</comment>
<dbReference type="GO" id="GO:0052856">
    <property type="term" value="F:NAD(P)HX epimerase activity"/>
    <property type="evidence" value="ECO:0007669"/>
    <property type="project" value="UniProtKB-UniRule"/>
</dbReference>
<dbReference type="STRING" id="64571.A0A1Y2GBU3"/>
<dbReference type="Pfam" id="PF03853">
    <property type="entry name" value="YjeF_N"/>
    <property type="match status" value="1"/>
</dbReference>
<dbReference type="PANTHER" id="PTHR13232:SF10">
    <property type="entry name" value="NAD(P)H-HYDRATE EPIMERASE"/>
    <property type="match status" value="1"/>
</dbReference>
<keyword evidence="10" id="KW-0496">Mitochondrion</keyword>
<organism evidence="12 13">
    <name type="scientific">Lobosporangium transversale</name>
    <dbReference type="NCBI Taxonomy" id="64571"/>
    <lineage>
        <taxon>Eukaryota</taxon>
        <taxon>Fungi</taxon>
        <taxon>Fungi incertae sedis</taxon>
        <taxon>Mucoromycota</taxon>
        <taxon>Mortierellomycotina</taxon>
        <taxon>Mortierellomycetes</taxon>
        <taxon>Mortierellales</taxon>
        <taxon>Mortierellaceae</taxon>
        <taxon>Lobosporangium</taxon>
    </lineage>
</organism>
<feature type="domain" description="YjeF N-terminal" evidence="11">
    <location>
        <begin position="11"/>
        <end position="217"/>
    </location>
</feature>
<comment type="similarity">
    <text evidence="10">Belongs to the NnrE/AIBP family.</text>
</comment>
<dbReference type="FunCoup" id="A0A1Y2GBU3">
    <property type="interactions" value="46"/>
</dbReference>
<dbReference type="Gene3D" id="3.40.50.10260">
    <property type="entry name" value="YjeF N-terminal domain"/>
    <property type="match status" value="1"/>
</dbReference>
<dbReference type="InterPro" id="IPR004443">
    <property type="entry name" value="YjeF_N_dom"/>
</dbReference>
<keyword evidence="7 10" id="KW-0630">Potassium</keyword>
<comment type="cofactor">
    <cofactor evidence="10">
        <name>K(+)</name>
        <dbReference type="ChEBI" id="CHEBI:29103"/>
    </cofactor>
    <text evidence="10">Binds 1 potassium ion per subunit.</text>
</comment>
<protein>
    <recommendedName>
        <fullName evidence="3 10">NAD(P)H-hydrate epimerase</fullName>
        <ecNumber evidence="3 10">5.1.99.6</ecNumber>
    </recommendedName>
    <alternativeName>
        <fullName evidence="10">NAD(P)HX epimerase</fullName>
    </alternativeName>
</protein>
<sequence length="268" mass="29646">MSIKYLTQRAAQAIDVELMSPTGGGFSFEQLVELAGFSVAQAITKEFSKDKYGRVVVFSGPGNNGLDGMVAARHLHHFGYQPKVYYPKRPDKPACKNIMRQCTELDIPFVDTPEDGLYESDLVVDAIFGFSFKGEVRQPFDTAIKALEKTRLPIVSVDIPSAWDVEKGNLSTPGIQPTMLVSLTAPKEGAKDFQGPFHYLGGRFISKKMEKKWELNLPPFPGTDQCVKLNESPISTGAKVDHPEKKQGDVAKKMDQHFMDNVVSQAFA</sequence>
<dbReference type="InterPro" id="IPR036652">
    <property type="entry name" value="YjeF_N_dom_sf"/>
</dbReference>
<evidence type="ECO:0000256" key="6">
    <source>
        <dbReference type="ARBA" id="ARBA00022857"/>
    </source>
</evidence>
<dbReference type="GO" id="GO:0000166">
    <property type="term" value="F:nucleotide binding"/>
    <property type="evidence" value="ECO:0007669"/>
    <property type="project" value="UniProtKB-KW"/>
</dbReference>
<evidence type="ECO:0000256" key="1">
    <source>
        <dbReference type="ARBA" id="ARBA00000013"/>
    </source>
</evidence>
<dbReference type="GO" id="GO:0005739">
    <property type="term" value="C:mitochondrion"/>
    <property type="evidence" value="ECO:0007669"/>
    <property type="project" value="UniProtKB-SubCell"/>
</dbReference>
<dbReference type="InterPro" id="IPR032976">
    <property type="entry name" value="YJEFN_prot_NAXE-like"/>
</dbReference>
<evidence type="ECO:0000313" key="13">
    <source>
        <dbReference type="Proteomes" id="UP000193648"/>
    </source>
</evidence>
<feature type="binding site" evidence="10">
    <location>
        <begin position="129"/>
        <end position="135"/>
    </location>
    <ligand>
        <name>(6S)-NADPHX</name>
        <dbReference type="ChEBI" id="CHEBI:64076"/>
    </ligand>
</feature>
<reference evidence="12 13" key="1">
    <citation type="submission" date="2016-07" db="EMBL/GenBank/DDBJ databases">
        <title>Pervasive Adenine N6-methylation of Active Genes in Fungi.</title>
        <authorList>
            <consortium name="DOE Joint Genome Institute"/>
            <person name="Mondo S.J."/>
            <person name="Dannebaum R.O."/>
            <person name="Kuo R.C."/>
            <person name="Labutti K."/>
            <person name="Haridas S."/>
            <person name="Kuo A."/>
            <person name="Salamov A."/>
            <person name="Ahrendt S.R."/>
            <person name="Lipzen A."/>
            <person name="Sullivan W."/>
            <person name="Andreopoulos W.B."/>
            <person name="Clum A."/>
            <person name="Lindquist E."/>
            <person name="Daum C."/>
            <person name="Ramamoorthy G.K."/>
            <person name="Gryganskyi A."/>
            <person name="Culley D."/>
            <person name="Magnuson J.K."/>
            <person name="James T.Y."/>
            <person name="O'Malley M.A."/>
            <person name="Stajich J.E."/>
            <person name="Spatafora J.W."/>
            <person name="Visel A."/>
            <person name="Grigoriev I.V."/>
        </authorList>
    </citation>
    <scope>NUCLEOTIDE SEQUENCE [LARGE SCALE GENOMIC DNA]</scope>
    <source>
        <strain evidence="12 13">NRRL 3116</strain>
    </source>
</reference>
<evidence type="ECO:0000256" key="8">
    <source>
        <dbReference type="ARBA" id="ARBA00023027"/>
    </source>
</evidence>